<evidence type="ECO:0000313" key="3">
    <source>
        <dbReference type="Proteomes" id="UP000004319"/>
    </source>
</evidence>
<evidence type="ECO:0000313" key="2">
    <source>
        <dbReference type="EMBL" id="GAA09140.1"/>
    </source>
</evidence>
<reference evidence="2 3" key="1">
    <citation type="journal article" date="2011" name="Biochem. Biophys. Res. Commun.">
        <title>Increased number of Arginine-based salt bridges contributes to the thermotolerance of thermotolerant acetic acid bacteria, Acetobacter tropicalis SKU1100.</title>
        <authorList>
            <person name="Matsutani M."/>
            <person name="Hirakawa H."/>
            <person name="Nishikura M."/>
            <person name="Soemphol W."/>
            <person name="Ali I.A.I."/>
            <person name="Yakushi T."/>
            <person name="Matsushita K."/>
        </authorList>
    </citation>
    <scope>NUCLEOTIDE SEQUENCE [LARGE SCALE GENOMIC DNA]</scope>
    <source>
        <strain evidence="2 3">NBRC 101654</strain>
    </source>
</reference>
<dbReference type="EMBL" id="BABS01000070">
    <property type="protein sequence ID" value="GAA09140.1"/>
    <property type="molecule type" value="Genomic_DNA"/>
</dbReference>
<proteinExistence type="predicted"/>
<accession>F7VFJ5</accession>
<comment type="caution">
    <text evidence="2">The sequence shown here is derived from an EMBL/GenBank/DDBJ whole genome shotgun (WGS) entry which is preliminary data.</text>
</comment>
<gene>
    <name evidence="2" type="ORF">ATPR_2144</name>
</gene>
<name>F7VFJ5_9PROT</name>
<dbReference type="InterPro" id="IPR008490">
    <property type="entry name" value="Transposase_InsH_N"/>
</dbReference>
<dbReference type="Proteomes" id="UP000004319">
    <property type="component" value="Unassembled WGS sequence"/>
</dbReference>
<dbReference type="Pfam" id="PF05598">
    <property type="entry name" value="DUF772"/>
    <property type="match status" value="1"/>
</dbReference>
<evidence type="ECO:0000259" key="1">
    <source>
        <dbReference type="Pfam" id="PF05598"/>
    </source>
</evidence>
<organism evidence="2 3">
    <name type="scientific">Acetobacter tropicalis NBRC 101654</name>
    <dbReference type="NCBI Taxonomy" id="749388"/>
    <lineage>
        <taxon>Bacteria</taxon>
        <taxon>Pseudomonadati</taxon>
        <taxon>Pseudomonadota</taxon>
        <taxon>Alphaproteobacteria</taxon>
        <taxon>Acetobacterales</taxon>
        <taxon>Acetobacteraceae</taxon>
        <taxon>Acetobacter</taxon>
    </lineage>
</organism>
<dbReference type="AlphaFoldDB" id="F7VFJ5"/>
<sequence length="100" mass="11596">MLMFKILVIQTLNNLSDERTECLINDRLSFMHFLGLGLSDRVPDVKTVWLFRERLTRLGRLKDCLTAMLGFARATMRIGLANIVYTMRRFLFLGRINATA</sequence>
<feature type="domain" description="Transposase InsH N-terminal" evidence="1">
    <location>
        <begin position="2"/>
        <end position="54"/>
    </location>
</feature>
<protein>
    <submittedName>
        <fullName evidence="2">Transposase</fullName>
    </submittedName>
</protein>